<sequence length="354" mass="37418">MFWRKAWLCPLALACLCAGAMAEAPKAQQAPAMNPDKATSLVRLSVTRAGDRLVSAGERGVILLSDDHGKTWRQAKVPVSAALTRVRFADSRNGWAVGHGGVVLATRDAGETWQKQLDGAAAAQLELAAARRQDGEASRRFADARQLVQDGSDKPFLDVHFTDAQHGMVVGAYGLAFSTDDGGKTWQSMMGKVAAGDGRHLYAIAPSKGVLYLLGEQGTVLGSLDGGKTFSRVEFPGKGTIFGALSSPADDVMLVYGLKGNVYRSGDAGKRWESVELPNVSMVSATRLDAQSILLVDESGLNYRSNDDGRHFNAGARVQPATDLVRASDGAVLGSGMRGTFRIAGANDKQGANP</sequence>
<proteinExistence type="predicted"/>
<keyword evidence="3" id="KW-0732">Signal</keyword>
<evidence type="ECO:0000256" key="3">
    <source>
        <dbReference type="SAM" id="SignalP"/>
    </source>
</evidence>
<dbReference type="Gene3D" id="2.130.10.10">
    <property type="entry name" value="YVTN repeat-like/Quinoprotein amine dehydrogenase"/>
    <property type="match status" value="2"/>
</dbReference>
<dbReference type="PANTHER" id="PTHR47199">
    <property type="entry name" value="PHOTOSYSTEM II STABILITY/ASSEMBLY FACTOR HCF136, CHLOROPLASTIC"/>
    <property type="match status" value="1"/>
</dbReference>
<dbReference type="Proteomes" id="UP000672657">
    <property type="component" value="Unassembled WGS sequence"/>
</dbReference>
<dbReference type="CDD" id="cd15482">
    <property type="entry name" value="Sialidase_non-viral"/>
    <property type="match status" value="1"/>
</dbReference>
<evidence type="ECO:0000259" key="4">
    <source>
        <dbReference type="Pfam" id="PF14870"/>
    </source>
</evidence>
<feature type="domain" description="Photosynthesis system II assembly factor Ycf48/Hcf136-like" evidence="4">
    <location>
        <begin position="69"/>
        <end position="121"/>
    </location>
</feature>
<keyword evidence="6" id="KW-1185">Reference proteome</keyword>
<accession>A0ABN7PXF7</accession>
<name>A0ABN7PXF7_9BURK</name>
<evidence type="ECO:0000256" key="1">
    <source>
        <dbReference type="ARBA" id="ARBA00022531"/>
    </source>
</evidence>
<feature type="domain" description="Photosynthesis system II assembly factor Ycf48/Hcf136-like" evidence="4">
    <location>
        <begin position="151"/>
        <end position="287"/>
    </location>
</feature>
<feature type="chain" id="PRO_5045469423" evidence="3">
    <location>
        <begin position="23"/>
        <end position="354"/>
    </location>
</feature>
<keyword evidence="1" id="KW-0602">Photosynthesis</keyword>
<evidence type="ECO:0000256" key="2">
    <source>
        <dbReference type="ARBA" id="ARBA00023276"/>
    </source>
</evidence>
<comment type="caution">
    <text evidence="5">The sequence shown here is derived from an EMBL/GenBank/DDBJ whole genome shotgun (WGS) entry which is preliminary data.</text>
</comment>
<organism evidence="5 6">
    <name type="scientific">Cupriavidus numazuensis</name>
    <dbReference type="NCBI Taxonomy" id="221992"/>
    <lineage>
        <taxon>Bacteria</taxon>
        <taxon>Pseudomonadati</taxon>
        <taxon>Pseudomonadota</taxon>
        <taxon>Betaproteobacteria</taxon>
        <taxon>Burkholderiales</taxon>
        <taxon>Burkholderiaceae</taxon>
        <taxon>Cupriavidus</taxon>
    </lineage>
</organism>
<dbReference type="SUPFAM" id="SSF110296">
    <property type="entry name" value="Oligoxyloglucan reducing end-specific cellobiohydrolase"/>
    <property type="match status" value="1"/>
</dbReference>
<feature type="signal peptide" evidence="3">
    <location>
        <begin position="1"/>
        <end position="22"/>
    </location>
</feature>
<keyword evidence="2" id="KW-0604">Photosystem II</keyword>
<gene>
    <name evidence="5" type="primary">hcf136_1</name>
    <name evidence="5" type="ORF">LMG26411_01118</name>
</gene>
<dbReference type="InterPro" id="IPR015943">
    <property type="entry name" value="WD40/YVTN_repeat-like_dom_sf"/>
</dbReference>
<protein>
    <submittedName>
        <fullName evidence="5">Ycf48-like protein</fullName>
    </submittedName>
</protein>
<dbReference type="InterPro" id="IPR028203">
    <property type="entry name" value="PSII_CF48-like_dom"/>
</dbReference>
<dbReference type="Pfam" id="PF14870">
    <property type="entry name" value="PSII_BNR"/>
    <property type="match status" value="2"/>
</dbReference>
<reference evidence="5 6" key="1">
    <citation type="submission" date="2021-03" db="EMBL/GenBank/DDBJ databases">
        <authorList>
            <person name="Peeters C."/>
        </authorList>
    </citation>
    <scope>NUCLEOTIDE SEQUENCE [LARGE SCALE GENOMIC DNA]</scope>
    <source>
        <strain evidence="5 6">LMG 26411</strain>
    </source>
</reference>
<dbReference type="PANTHER" id="PTHR47199:SF2">
    <property type="entry name" value="PHOTOSYSTEM II STABILITY_ASSEMBLY FACTOR HCF136, CHLOROPLASTIC"/>
    <property type="match status" value="1"/>
</dbReference>
<dbReference type="EMBL" id="CAJPVI010000004">
    <property type="protein sequence ID" value="CAG2135389.1"/>
    <property type="molecule type" value="Genomic_DNA"/>
</dbReference>
<evidence type="ECO:0000313" key="6">
    <source>
        <dbReference type="Proteomes" id="UP000672657"/>
    </source>
</evidence>
<evidence type="ECO:0000313" key="5">
    <source>
        <dbReference type="EMBL" id="CAG2135389.1"/>
    </source>
</evidence>